<dbReference type="Pfam" id="PF01497">
    <property type="entry name" value="Peripla_BP_2"/>
    <property type="match status" value="1"/>
</dbReference>
<dbReference type="InterPro" id="IPR002491">
    <property type="entry name" value="ABC_transptr_periplasmic_BD"/>
</dbReference>
<evidence type="ECO:0000256" key="1">
    <source>
        <dbReference type="ARBA" id="ARBA00022729"/>
    </source>
</evidence>
<reference evidence="4 5" key="1">
    <citation type="journal article" date="2019" name="Int. J. Syst. Evol. Microbiol.">
        <title>The Global Catalogue of Microorganisms (GCM) 10K type strain sequencing project: providing services to taxonomists for standard genome sequencing and annotation.</title>
        <authorList>
            <consortium name="The Broad Institute Genomics Platform"/>
            <consortium name="The Broad Institute Genome Sequencing Center for Infectious Disease"/>
            <person name="Wu L."/>
            <person name="Ma J."/>
        </authorList>
    </citation>
    <scope>NUCLEOTIDE SEQUENCE [LARGE SCALE GENOMIC DNA]</scope>
    <source>
        <strain evidence="4 5">JCM 19585</strain>
    </source>
</reference>
<dbReference type="InterPro" id="IPR054828">
    <property type="entry name" value="Vit_B12_bind_prot"/>
</dbReference>
<feature type="region of interest" description="Disordered" evidence="2">
    <location>
        <begin position="315"/>
        <end position="343"/>
    </location>
</feature>
<dbReference type="SUPFAM" id="SSF53807">
    <property type="entry name" value="Helical backbone' metal receptor"/>
    <property type="match status" value="1"/>
</dbReference>
<dbReference type="AlphaFoldDB" id="A0A830EYE7"/>
<dbReference type="NCBIfam" id="NF038402">
    <property type="entry name" value="TroA_like"/>
    <property type="match status" value="1"/>
</dbReference>
<dbReference type="PANTHER" id="PTHR30535">
    <property type="entry name" value="VITAMIN B12-BINDING PROTEIN"/>
    <property type="match status" value="1"/>
</dbReference>
<evidence type="ECO:0000259" key="3">
    <source>
        <dbReference type="PROSITE" id="PS50983"/>
    </source>
</evidence>
<dbReference type="Gene3D" id="3.40.50.1980">
    <property type="entry name" value="Nitrogenase molybdenum iron protein domain"/>
    <property type="match status" value="2"/>
</dbReference>
<dbReference type="NCBIfam" id="TIGR04126">
    <property type="entry name" value="PGF_CTERM"/>
    <property type="match status" value="1"/>
</dbReference>
<feature type="domain" description="Fe/B12 periplasmic-binding" evidence="3">
    <location>
        <begin position="65"/>
        <end position="310"/>
    </location>
</feature>
<dbReference type="Proteomes" id="UP000628840">
    <property type="component" value="Unassembled WGS sequence"/>
</dbReference>
<dbReference type="GO" id="GO:0030115">
    <property type="term" value="C:S-layer"/>
    <property type="evidence" value="ECO:0007669"/>
    <property type="project" value="UniProtKB-SubCell"/>
</dbReference>
<evidence type="ECO:0000313" key="5">
    <source>
        <dbReference type="Proteomes" id="UP000628840"/>
    </source>
</evidence>
<dbReference type="RefSeq" id="WP_188884222.1">
    <property type="nucleotide sequence ID" value="NZ_BMPF01000005.1"/>
</dbReference>
<dbReference type="PANTHER" id="PTHR30535:SF34">
    <property type="entry name" value="MOLYBDATE-BINDING PROTEIN MOLA"/>
    <property type="match status" value="1"/>
</dbReference>
<dbReference type="GO" id="GO:0071281">
    <property type="term" value="P:cellular response to iron ion"/>
    <property type="evidence" value="ECO:0007669"/>
    <property type="project" value="TreeGrafter"/>
</dbReference>
<protein>
    <submittedName>
        <fullName evidence="4">Cobalamin-binding protein</fullName>
    </submittedName>
</protein>
<sequence>MRHRLSAILAVFLLLSAGAAPAAAATGTTHAQSNASQIDSPTCSFPVTVTDATGENVTVTETPERVVTLSPSAAQTMWEIGARDQVVGVTQYAHYLDGASNRTNVSGTGDAYIDRETVVSLEPDLVLAPDTISSETVAKLRAANLTVYHYPSADSIATIKEQTHVTGALVGACDGANETVTEMESKLDTVRTAVDGEERPRAIYTFFGYTAGNNTFIDTIIETAGGTNVAAEAGIDGYAQINEETIVERNPEWIIRNSQDPTVPETAAYNSTDAVKNGNVIVLNYNYLNQPAPRVVQPITALAQAMHPEAFAAANATTTTDEPSATTTQANATTTSAAETTSGGSPGFGVIAALVGALAALATATRRLD</sequence>
<dbReference type="EMBL" id="BMPF01000005">
    <property type="protein sequence ID" value="GGL42201.1"/>
    <property type="molecule type" value="Genomic_DNA"/>
</dbReference>
<keyword evidence="5" id="KW-1185">Reference proteome</keyword>
<evidence type="ECO:0000256" key="2">
    <source>
        <dbReference type="SAM" id="MobiDB-lite"/>
    </source>
</evidence>
<organism evidence="4 5">
    <name type="scientific">Halarchaeum grantii</name>
    <dbReference type="NCBI Taxonomy" id="1193105"/>
    <lineage>
        <taxon>Archaea</taxon>
        <taxon>Methanobacteriati</taxon>
        <taxon>Methanobacteriota</taxon>
        <taxon>Stenosarchaea group</taxon>
        <taxon>Halobacteria</taxon>
        <taxon>Halobacteriales</taxon>
        <taxon>Halobacteriaceae</taxon>
    </lineage>
</organism>
<dbReference type="InterPro" id="IPR026371">
    <property type="entry name" value="PGF_CTERM"/>
</dbReference>
<dbReference type="OrthoDB" id="214567at2157"/>
<feature type="compositionally biased region" description="Low complexity" evidence="2">
    <location>
        <begin position="315"/>
        <end position="342"/>
    </location>
</feature>
<dbReference type="NCBIfam" id="TIGR04281">
    <property type="entry name" value="peripla_PGF_1"/>
    <property type="match status" value="1"/>
</dbReference>
<dbReference type="GO" id="GO:0005886">
    <property type="term" value="C:plasma membrane"/>
    <property type="evidence" value="ECO:0007669"/>
    <property type="project" value="UniProtKB-SubCell"/>
</dbReference>
<dbReference type="InterPro" id="IPR050902">
    <property type="entry name" value="ABC_Transporter_SBP"/>
</dbReference>
<accession>A0A830EYE7</accession>
<keyword evidence="1" id="KW-0732">Signal</keyword>
<dbReference type="PROSITE" id="PS50983">
    <property type="entry name" value="FE_B12_PBP"/>
    <property type="match status" value="1"/>
</dbReference>
<dbReference type="InterPro" id="IPR026469">
    <property type="entry name" value="Peripla_PGF_1"/>
</dbReference>
<gene>
    <name evidence="4" type="ORF">GCM10009037_27140</name>
</gene>
<name>A0A830EYE7_9EURY</name>
<proteinExistence type="predicted"/>
<comment type="caution">
    <text evidence="4">The sequence shown here is derived from an EMBL/GenBank/DDBJ whole genome shotgun (WGS) entry which is preliminary data.</text>
</comment>
<evidence type="ECO:0000313" key="4">
    <source>
        <dbReference type="EMBL" id="GGL42201.1"/>
    </source>
</evidence>